<dbReference type="GO" id="GO:0004557">
    <property type="term" value="F:alpha-galactosidase activity"/>
    <property type="evidence" value="ECO:0007669"/>
    <property type="project" value="UniProtKB-UniRule"/>
</dbReference>
<dbReference type="EMBL" id="CP147244">
    <property type="protein sequence ID" value="WYK00863.1"/>
    <property type="molecule type" value="Genomic_DNA"/>
</dbReference>
<dbReference type="Pfam" id="PF16874">
    <property type="entry name" value="Glyco_hydro_36C"/>
    <property type="match status" value="1"/>
</dbReference>
<accession>A0AAQ3WCQ7</accession>
<comment type="catalytic activity">
    <reaction evidence="1 6">
        <text>Hydrolysis of terminal, non-reducing alpha-D-galactose residues in alpha-D-galactosides, including galactose oligosaccharides, galactomannans and galactolipids.</text>
        <dbReference type="EC" id="3.2.1.22"/>
    </reaction>
</comment>
<dbReference type="CDD" id="cd14791">
    <property type="entry name" value="GH36"/>
    <property type="match status" value="1"/>
</dbReference>
<dbReference type="InterPro" id="IPR013785">
    <property type="entry name" value="Aldolase_TIM"/>
</dbReference>
<dbReference type="Gene3D" id="2.60.40.1180">
    <property type="entry name" value="Golgi alpha-mannosidase II"/>
    <property type="match status" value="1"/>
</dbReference>
<protein>
    <recommendedName>
        <fullName evidence="3 6">Alpha-galactosidase</fullName>
        <ecNumber evidence="3 6">3.2.1.22</ecNumber>
    </recommendedName>
</protein>
<keyword evidence="4 6" id="KW-0378">Hydrolase</keyword>
<dbReference type="SUPFAM" id="SSF51445">
    <property type="entry name" value="(Trans)glycosidases"/>
    <property type="match status" value="1"/>
</dbReference>
<dbReference type="RefSeq" id="WP_086314422.1">
    <property type="nucleotide sequence ID" value="NZ_CP147244.1"/>
</dbReference>
<proteinExistence type="inferred from homology"/>
<dbReference type="PIRSF" id="PIRSF005536">
    <property type="entry name" value="Agal"/>
    <property type="match status" value="1"/>
</dbReference>
<keyword evidence="5 6" id="KW-0326">Glycosidase</keyword>
<evidence type="ECO:0000256" key="4">
    <source>
        <dbReference type="ARBA" id="ARBA00022801"/>
    </source>
</evidence>
<feature type="active site" description="Proton donor" evidence="7">
    <location>
        <position position="551"/>
    </location>
</feature>
<dbReference type="PROSITE" id="PS00512">
    <property type="entry name" value="ALPHA_GALACTOSIDASE"/>
    <property type="match status" value="1"/>
</dbReference>
<evidence type="ECO:0000256" key="6">
    <source>
        <dbReference type="PIRNR" id="PIRNR005536"/>
    </source>
</evidence>
<dbReference type="Pfam" id="PF16875">
    <property type="entry name" value="Glyco_hydro_36N"/>
    <property type="match status" value="1"/>
</dbReference>
<comment type="similarity">
    <text evidence="2">Belongs to the glycosyl hydrolase 36 family.</text>
</comment>
<dbReference type="PRINTS" id="PR00743">
    <property type="entry name" value="GLHYDRLASE36"/>
</dbReference>
<dbReference type="GO" id="GO:0016052">
    <property type="term" value="P:carbohydrate catabolic process"/>
    <property type="evidence" value="ECO:0007669"/>
    <property type="project" value="InterPro"/>
</dbReference>
<reference evidence="11" key="1">
    <citation type="submission" date="2017-05" db="EMBL/GenBank/DDBJ databases">
        <title>The Genome Sequence of EEnterococcus faecalis 9F2_4866.</title>
        <authorList>
            <consortium name="The Broad Institute Genomics Platform"/>
            <consortium name="The Broad Institute Genomic Center for Infectious Diseases"/>
            <person name="Earl A."/>
            <person name="Manson A."/>
            <person name="Schwartman J."/>
            <person name="Gilmore M."/>
            <person name="Abouelleil A."/>
            <person name="Cao P."/>
            <person name="Chapman S."/>
            <person name="Cusick C."/>
            <person name="Shea T."/>
            <person name="Young S."/>
            <person name="Neafsey D."/>
            <person name="Nusbaum C."/>
            <person name="Birren B."/>
        </authorList>
    </citation>
    <scope>NUCLEOTIDE SEQUENCE [LARGE SCALE GENOMIC DNA]</scope>
    <source>
        <strain evidence="11">7F3_DIV0205</strain>
    </source>
</reference>
<evidence type="ECO:0000256" key="5">
    <source>
        <dbReference type="ARBA" id="ARBA00023295"/>
    </source>
</evidence>
<gene>
    <name evidence="10" type="ORF">A5821_001989</name>
</gene>
<dbReference type="InterPro" id="IPR000111">
    <property type="entry name" value="Glyco_hydro_27/36_CS"/>
</dbReference>
<dbReference type="PANTHER" id="PTHR43053">
    <property type="entry name" value="GLYCOSIDASE FAMILY 31"/>
    <property type="match status" value="1"/>
</dbReference>
<feature type="active site" description="Nucleophile" evidence="7">
    <location>
        <position position="481"/>
    </location>
</feature>
<dbReference type="Pfam" id="PF02065">
    <property type="entry name" value="Melibiase"/>
    <property type="match status" value="1"/>
</dbReference>
<dbReference type="InterPro" id="IPR017853">
    <property type="entry name" value="GH"/>
</dbReference>
<evidence type="ECO:0000256" key="1">
    <source>
        <dbReference type="ARBA" id="ARBA00001255"/>
    </source>
</evidence>
<dbReference type="InterPro" id="IPR050985">
    <property type="entry name" value="Alpha-glycosidase_related"/>
</dbReference>
<sequence length="731" mass="83763">MTNLIFFDAEQQVFHLKNQQISYLLAVEDFGLVSHLYFGKQVDSYHGQRKYPRVDRGFSGNLAGVEDRRYSQDTLLREYSMAGEGDYRIPAAKIMQADGSYALNFKFTGFEMFPGKPKLVGLPSAYVEDDIEAETLVITSIDEISKLELATFYTIYRDRPVIARSTQVRNLSTQNSKIHKLASMQVDFPDEAFSVISLPGAHNQERQVQKEAIGYGIKKFSSRRGSTSHQMNNFIALEKGTADEFQGEVFGFNLVYSGNHAFEIEKDQIGQIRLVAGINEEDFSWELLSGETFQSPEVLMVYSDQGLNKMSQTYHDLLTNRVARGNYRNKERDILINNWEATYFDFTEEKLRPLVDTAAEVGIEMFVLDDGWFGERDSDTNSLGDWFADKRKFPNGLNHFADYVHQKGLKFGLWMEPEMISIDSNLYREHPDFLMSYPERIPAPSRSQHLLDLGRKEVRENILTQLSAIFDEGYVDYVKWDMNRSLSEVFSRQLTSDNQGETLHRYILGLYELLETLITKYPAILWEGCSGGGGRFDSGILHYMPQSWTSDDTDAVERLKIQYGTSLVYPPSSFTSHVSAIPNHQTGRNISLNTRGNTAMSSVFGYELDLTTFTAEEKQAVAKQVALYKDIRKVVQFGKFTRLKNPFISNECAWQFISQEQTEVLVFAFKILTQGQEPFSLLKLTDLDPTKHYKTENGTIFGGDELMNLGFYLPQQTEDFSSWMYRFTRID</sequence>
<organism evidence="10 11">
    <name type="scientific">Candidatus Enterococcus palustris</name>
    <dbReference type="NCBI Taxonomy" id="1834189"/>
    <lineage>
        <taxon>Bacteria</taxon>
        <taxon>Bacillati</taxon>
        <taxon>Bacillota</taxon>
        <taxon>Bacilli</taxon>
        <taxon>Lactobacillales</taxon>
        <taxon>Enterococcaceae</taxon>
        <taxon>Enterococcus</taxon>
    </lineage>
</organism>
<dbReference type="PANTHER" id="PTHR43053:SF3">
    <property type="entry name" value="ALPHA-GALACTOSIDASE C-RELATED"/>
    <property type="match status" value="1"/>
</dbReference>
<feature type="domain" description="Glycosyl hydrolase family 36 C-terminal" evidence="8">
    <location>
        <begin position="651"/>
        <end position="727"/>
    </location>
</feature>
<keyword evidence="11" id="KW-1185">Reference proteome</keyword>
<name>A0AAQ3WCQ7_9ENTE</name>
<dbReference type="Proteomes" id="UP000194948">
    <property type="component" value="Chromosome"/>
</dbReference>
<evidence type="ECO:0000313" key="10">
    <source>
        <dbReference type="EMBL" id="WYK00863.1"/>
    </source>
</evidence>
<dbReference type="InterPro" id="IPR031704">
    <property type="entry name" value="Glyco_hydro_36_N"/>
</dbReference>
<evidence type="ECO:0000256" key="7">
    <source>
        <dbReference type="PIRSR" id="PIRSR005536-1"/>
    </source>
</evidence>
<dbReference type="InterPro" id="IPR031705">
    <property type="entry name" value="Glyco_hydro_36_C"/>
</dbReference>
<evidence type="ECO:0000259" key="8">
    <source>
        <dbReference type="Pfam" id="PF16874"/>
    </source>
</evidence>
<dbReference type="Gene3D" id="2.70.98.60">
    <property type="entry name" value="alpha-galactosidase from lactobacil brevis"/>
    <property type="match status" value="1"/>
</dbReference>
<dbReference type="AlphaFoldDB" id="A0AAQ3WCQ7"/>
<dbReference type="EC" id="3.2.1.22" evidence="3 6"/>
<dbReference type="InterPro" id="IPR038417">
    <property type="entry name" value="Alpga-gal_N_sf"/>
</dbReference>
<evidence type="ECO:0000256" key="2">
    <source>
        <dbReference type="ARBA" id="ARBA00006202"/>
    </source>
</evidence>
<feature type="domain" description="Glycosyl hydrolase family 36 N-terminal" evidence="9">
    <location>
        <begin position="31"/>
        <end position="287"/>
    </location>
</feature>
<dbReference type="FunFam" id="3.20.20.70:FF:000118">
    <property type="entry name" value="Alpha-galactosidase"/>
    <property type="match status" value="1"/>
</dbReference>
<evidence type="ECO:0000259" key="9">
    <source>
        <dbReference type="Pfam" id="PF16875"/>
    </source>
</evidence>
<dbReference type="InterPro" id="IPR013780">
    <property type="entry name" value="Glyco_hydro_b"/>
</dbReference>
<evidence type="ECO:0000313" key="11">
    <source>
        <dbReference type="Proteomes" id="UP000194948"/>
    </source>
</evidence>
<dbReference type="Gene3D" id="3.20.20.70">
    <property type="entry name" value="Aldolase class I"/>
    <property type="match status" value="1"/>
</dbReference>
<dbReference type="InterPro" id="IPR002252">
    <property type="entry name" value="Glyco_hydro_36"/>
</dbReference>
<evidence type="ECO:0000256" key="3">
    <source>
        <dbReference type="ARBA" id="ARBA00012755"/>
    </source>
</evidence>
<reference evidence="10 11" key="2">
    <citation type="submission" date="2024-03" db="EMBL/GenBank/DDBJ databases">
        <title>The Genome Sequence of Enterococcus sp. DIV0205d.</title>
        <authorList>
            <consortium name="The Broad Institute Genomics Platform"/>
            <consortium name="The Broad Institute Microbial Omics Core"/>
            <consortium name="The Broad Institute Genomic Center for Infectious Diseases"/>
            <person name="Earl A."/>
            <person name="Manson A."/>
            <person name="Gilmore M."/>
            <person name="Schwartman J."/>
            <person name="Shea T."/>
            <person name="Abouelleil A."/>
            <person name="Cao P."/>
            <person name="Chapman S."/>
            <person name="Cusick C."/>
            <person name="Young S."/>
            <person name="Neafsey D."/>
            <person name="Nusbaum C."/>
            <person name="Birren B."/>
        </authorList>
    </citation>
    <scope>NUCLEOTIDE SEQUENCE [LARGE SCALE GENOMIC DNA]</scope>
    <source>
        <strain evidence="10 11">7F3_DIV0205</strain>
    </source>
</reference>